<evidence type="ECO:0000259" key="3">
    <source>
        <dbReference type="Pfam" id="PF06738"/>
    </source>
</evidence>
<evidence type="ECO:0000313" key="5">
    <source>
        <dbReference type="Proteomes" id="UP000444960"/>
    </source>
</evidence>
<comment type="caution">
    <text evidence="4">The sequence shown here is derived from an EMBL/GenBank/DDBJ whole genome shotgun (WGS) entry which is preliminary data.</text>
</comment>
<sequence>MSPRLNHVIESPARTRLLLGDLGALLLDAGLSVTEVHTRLSQIAASVKAPVTVSVLPKEVFVADAASGETTTVQAAGTELSMRQTAIANRLAERVRLGLDSFADLPELIGDVRRITRRRPDMQMVIGSALVAAGLAVLFRCPWWAVVTSTIAGLVVGVCVIVIRRVPTSVAILPFVVAFVSTSLVGTTAQVFGLGPVPLYAVCAPVAVLVPGALITNALLELTAADVVTGSSRLMYGVIMLGFMAAGISAGARLTDTRLDESSARKLTEAPGLTGHLGWQAHPPTWLSWVGVVFLAVGVGAAFGAGFRLSAVALAVMTGVYAVLTVLGPVIGDIQATGVIACIVFAASQAVERRTPAIPSVAFFFPAFLLLVPGTVGLVALAASDTNGIALAVGTFVSLCIGVKVGEFVSAIGLPSRSGEAP</sequence>
<feature type="transmembrane region" description="Helical" evidence="2">
    <location>
        <begin position="286"/>
        <end position="304"/>
    </location>
</feature>
<protein>
    <recommendedName>
        <fullName evidence="3">Threonine/serine exporter-like N-terminal domain-containing protein</fullName>
    </recommendedName>
</protein>
<dbReference type="EMBL" id="BJOV01000002">
    <property type="protein sequence ID" value="GEE00278.1"/>
    <property type="molecule type" value="Genomic_DNA"/>
</dbReference>
<proteinExistence type="inferred from homology"/>
<keyword evidence="2" id="KW-1133">Transmembrane helix</keyword>
<dbReference type="GO" id="GO:0022857">
    <property type="term" value="F:transmembrane transporter activity"/>
    <property type="evidence" value="ECO:0007669"/>
    <property type="project" value="InterPro"/>
</dbReference>
<reference evidence="5" key="1">
    <citation type="submission" date="2019-06" db="EMBL/GenBank/DDBJ databases">
        <title>Gordonia isolated from sludge of a wastewater treatment plant.</title>
        <authorList>
            <person name="Tamura T."/>
            <person name="Aoyama K."/>
            <person name="Kang Y."/>
            <person name="Saito S."/>
            <person name="Akiyama N."/>
            <person name="Yazawa K."/>
            <person name="Gonoi T."/>
            <person name="Mikami Y."/>
        </authorList>
    </citation>
    <scope>NUCLEOTIDE SEQUENCE [LARGE SCALE GENOMIC DNA]</scope>
    <source>
        <strain evidence="5">NBRC 107696</strain>
    </source>
</reference>
<keyword evidence="5" id="KW-1185">Reference proteome</keyword>
<evidence type="ECO:0000256" key="2">
    <source>
        <dbReference type="SAM" id="Phobius"/>
    </source>
</evidence>
<dbReference type="InterPro" id="IPR010619">
    <property type="entry name" value="ThrE-like_N"/>
</dbReference>
<dbReference type="PANTHER" id="PTHR31082:SF4">
    <property type="entry name" value="PHEROMONE-REGULATED MEMBRANE PROTEIN 10"/>
    <property type="match status" value="1"/>
</dbReference>
<gene>
    <name evidence="4" type="ORF">nbrc107696_07240</name>
</gene>
<feature type="transmembrane region" description="Helical" evidence="2">
    <location>
        <begin position="234"/>
        <end position="252"/>
    </location>
</feature>
<feature type="transmembrane region" description="Helical" evidence="2">
    <location>
        <begin position="199"/>
        <end position="222"/>
    </location>
</feature>
<feature type="transmembrane region" description="Helical" evidence="2">
    <location>
        <begin position="389"/>
        <end position="414"/>
    </location>
</feature>
<feature type="transmembrane region" description="Helical" evidence="2">
    <location>
        <begin position="363"/>
        <end position="383"/>
    </location>
</feature>
<name>A0A7I9V4D0_9ACTN</name>
<feature type="transmembrane region" description="Helical" evidence="2">
    <location>
        <begin position="145"/>
        <end position="163"/>
    </location>
</feature>
<dbReference type="Proteomes" id="UP000444960">
    <property type="component" value="Unassembled WGS sequence"/>
</dbReference>
<dbReference type="InterPro" id="IPR051361">
    <property type="entry name" value="ThrE/Ser_Exporter"/>
</dbReference>
<dbReference type="Pfam" id="PF06738">
    <property type="entry name" value="ThrE"/>
    <property type="match status" value="1"/>
</dbReference>
<organism evidence="4 5">
    <name type="scientific">Gordonia spumicola</name>
    <dbReference type="NCBI Taxonomy" id="589161"/>
    <lineage>
        <taxon>Bacteria</taxon>
        <taxon>Bacillati</taxon>
        <taxon>Actinomycetota</taxon>
        <taxon>Actinomycetes</taxon>
        <taxon>Mycobacteriales</taxon>
        <taxon>Gordoniaceae</taxon>
        <taxon>Gordonia</taxon>
    </lineage>
</organism>
<keyword evidence="2" id="KW-0472">Membrane</keyword>
<evidence type="ECO:0000313" key="4">
    <source>
        <dbReference type="EMBL" id="GEE00278.1"/>
    </source>
</evidence>
<dbReference type="AlphaFoldDB" id="A0A7I9V4D0"/>
<feature type="domain" description="Threonine/serine exporter-like N-terminal" evidence="3">
    <location>
        <begin position="21"/>
        <end position="254"/>
    </location>
</feature>
<dbReference type="PANTHER" id="PTHR31082">
    <property type="entry name" value="PHEROMONE-REGULATED MEMBRANE PROTEIN 10"/>
    <property type="match status" value="1"/>
</dbReference>
<evidence type="ECO:0000256" key="1">
    <source>
        <dbReference type="ARBA" id="ARBA00034125"/>
    </source>
</evidence>
<feature type="transmembrane region" description="Helical" evidence="2">
    <location>
        <begin position="122"/>
        <end position="139"/>
    </location>
</feature>
<accession>A0A7I9V4D0</accession>
<comment type="similarity">
    <text evidence="1">Belongs to the ThrE exporter (TC 2.A.79) family.</text>
</comment>
<feature type="transmembrane region" description="Helical" evidence="2">
    <location>
        <begin position="170"/>
        <end position="193"/>
    </location>
</feature>
<keyword evidence="2" id="KW-0812">Transmembrane</keyword>
<feature type="transmembrane region" description="Helical" evidence="2">
    <location>
        <begin position="311"/>
        <end position="328"/>
    </location>
</feature>